<dbReference type="InterPro" id="IPR016181">
    <property type="entry name" value="Acyl_CoA_acyltransferase"/>
</dbReference>
<dbReference type="EnsemblMetazoa" id="PPAI002374-RA">
    <property type="protein sequence ID" value="PPAI002374-PA"/>
    <property type="gene ID" value="PPAI002374"/>
</dbReference>
<evidence type="ECO:0000313" key="2">
    <source>
        <dbReference type="Proteomes" id="UP000092462"/>
    </source>
</evidence>
<dbReference type="Pfam" id="PF13508">
    <property type="entry name" value="Acetyltransf_7"/>
    <property type="match status" value="1"/>
</dbReference>
<dbReference type="EMBL" id="AJVK01024577">
    <property type="status" value="NOT_ANNOTATED_CDS"/>
    <property type="molecule type" value="Genomic_DNA"/>
</dbReference>
<protein>
    <submittedName>
        <fullName evidence="1">Uncharacterized protein</fullName>
    </submittedName>
</protein>
<accession>A0A1B0GMJ0</accession>
<dbReference type="InterPro" id="IPR000182">
    <property type="entry name" value="GNAT_dom"/>
</dbReference>
<name>A0A1B0GMJ0_PHLPP</name>
<dbReference type="EMBL" id="AJVK01024578">
    <property type="status" value="NOT_ANNOTATED_CDS"/>
    <property type="molecule type" value="Genomic_DNA"/>
</dbReference>
<organism evidence="1 2">
    <name type="scientific">Phlebotomus papatasi</name>
    <name type="common">Sandfly</name>
    <dbReference type="NCBI Taxonomy" id="29031"/>
    <lineage>
        <taxon>Eukaryota</taxon>
        <taxon>Metazoa</taxon>
        <taxon>Ecdysozoa</taxon>
        <taxon>Arthropoda</taxon>
        <taxon>Hexapoda</taxon>
        <taxon>Insecta</taxon>
        <taxon>Pterygota</taxon>
        <taxon>Neoptera</taxon>
        <taxon>Endopterygota</taxon>
        <taxon>Diptera</taxon>
        <taxon>Nematocera</taxon>
        <taxon>Psychodoidea</taxon>
        <taxon>Psychodidae</taxon>
        <taxon>Phlebotomus</taxon>
        <taxon>Phlebotomus</taxon>
    </lineage>
</organism>
<keyword evidence="2" id="KW-1185">Reference proteome</keyword>
<dbReference type="Gene3D" id="3.40.630.30">
    <property type="match status" value="1"/>
</dbReference>
<proteinExistence type="predicted"/>
<dbReference type="PROSITE" id="PS51186">
    <property type="entry name" value="GNAT"/>
    <property type="match status" value="1"/>
</dbReference>
<dbReference type="VEuPathDB" id="VectorBase:PPAPM1_011746"/>
<evidence type="ECO:0000313" key="1">
    <source>
        <dbReference type="EnsemblMetazoa" id="PPAI002374-PA"/>
    </source>
</evidence>
<dbReference type="CDD" id="cd04301">
    <property type="entry name" value="NAT_SF"/>
    <property type="match status" value="1"/>
</dbReference>
<dbReference type="VEuPathDB" id="VectorBase:PPAI002374"/>
<dbReference type="GO" id="GO:0004402">
    <property type="term" value="F:histone acetyltransferase activity"/>
    <property type="evidence" value="ECO:0007669"/>
    <property type="project" value="TreeGrafter"/>
</dbReference>
<dbReference type="FunFam" id="3.40.630.30:FF:000013">
    <property type="entry name" value="cysteine-rich protein 2-binding protein-like"/>
    <property type="match status" value="1"/>
</dbReference>
<sequence>DESSDESDNEIPTKEDKYPYVASKSLFRTSSKSRTSFLEEDNCSLPKTNTEMLGEYEEGELLKKLRDIVAKKPIEEIPEEIRRYYRKLSVREVKRKLLQPLHNIDTLPQGINAKKREIILDRFHQLTCSVKMSEDEDVKFSSRLVGNVQQELFQSPYSGRILQPYVYRDSVSMPQWVKMMCELQFTVNDGEIPSRAPIDYCYVRPHHIPAVNSLLQRLFWPGIDMSECLMYPDFSVVALYKRLIIGCAFLVPDVGHNEAYISFMAVRPGWQKAGIGSFMLYHLTQTCSEKDITLHVSATNSAVFLYQKFGFKIEEMILDFYDKYLPWESTDSRHAFFLRLKR</sequence>
<dbReference type="SUPFAM" id="SSF55729">
    <property type="entry name" value="Acyl-CoA N-acyltransferases (Nat)"/>
    <property type="match status" value="1"/>
</dbReference>
<reference evidence="1" key="1">
    <citation type="submission" date="2022-08" db="UniProtKB">
        <authorList>
            <consortium name="EnsemblMetazoa"/>
        </authorList>
    </citation>
    <scope>IDENTIFICATION</scope>
    <source>
        <strain evidence="1">Israel</strain>
    </source>
</reference>
<dbReference type="PANTHER" id="PTHR20916">
    <property type="entry name" value="CYSTEINE AND GLYCINE-RICH PROTEIN 2 BINDING PROTEIN"/>
    <property type="match status" value="1"/>
</dbReference>
<dbReference type="AlphaFoldDB" id="A0A1B0GMJ0"/>
<dbReference type="Proteomes" id="UP000092462">
    <property type="component" value="Unassembled WGS sequence"/>
</dbReference>
<dbReference type="PANTHER" id="PTHR20916:SF26">
    <property type="entry name" value="CYSTEINE-RICH PROTEIN 2-BINDING PROTEIN"/>
    <property type="match status" value="1"/>
</dbReference>